<proteinExistence type="predicted"/>
<reference evidence="1 2" key="1">
    <citation type="submission" date="2012-05" db="EMBL/GenBank/DDBJ databases">
        <title>Recombination and specialization in a pathogen metapopulation.</title>
        <authorList>
            <person name="Gardiner A."/>
            <person name="Kemen E."/>
            <person name="Schultz-Larsen T."/>
            <person name="MacLean D."/>
            <person name="Van Oosterhout C."/>
            <person name="Jones J.D.G."/>
        </authorList>
    </citation>
    <scope>NUCLEOTIDE SEQUENCE [LARGE SCALE GENOMIC DNA]</scope>
    <source>
        <strain evidence="1 2">Ac Nc2</strain>
    </source>
</reference>
<evidence type="ECO:0000313" key="1">
    <source>
        <dbReference type="EMBL" id="CCI48438.1"/>
    </source>
</evidence>
<protein>
    <submittedName>
        <fullName evidence="1">Uncharacterized protein</fullName>
    </submittedName>
</protein>
<comment type="caution">
    <text evidence="1">The sequence shown here is derived from an EMBL/GenBank/DDBJ whole genome shotgun (WGS) entry which is preliminary data.</text>
</comment>
<evidence type="ECO:0000313" key="2">
    <source>
        <dbReference type="Proteomes" id="UP000053237"/>
    </source>
</evidence>
<gene>
    <name evidence="1" type="ORF">BN9_095680</name>
</gene>
<dbReference type="Proteomes" id="UP000053237">
    <property type="component" value="Unassembled WGS sequence"/>
</dbReference>
<dbReference type="EMBL" id="CAIX01000226">
    <property type="protein sequence ID" value="CCI48438.1"/>
    <property type="molecule type" value="Genomic_DNA"/>
</dbReference>
<organism evidence="1 2">
    <name type="scientific">Albugo candida</name>
    <dbReference type="NCBI Taxonomy" id="65357"/>
    <lineage>
        <taxon>Eukaryota</taxon>
        <taxon>Sar</taxon>
        <taxon>Stramenopiles</taxon>
        <taxon>Oomycota</taxon>
        <taxon>Peronosporomycetes</taxon>
        <taxon>Albuginales</taxon>
        <taxon>Albuginaceae</taxon>
        <taxon>Albugo</taxon>
    </lineage>
</organism>
<dbReference type="InParanoid" id="A0A024GPK6"/>
<keyword evidence="2" id="KW-1185">Reference proteome</keyword>
<dbReference type="AlphaFoldDB" id="A0A024GPK6"/>
<accession>A0A024GPK6</accession>
<sequence>MLKHPLRFHALLEFVDASHSMDASISNSCIESDKRLFWRCGAQHSLFRQRGVLTRCQSPPKLQSEILRCICLSIYSHGTQYDALVHRLRASFSSFKDLPTAMCASH</sequence>
<name>A0A024GPK6_9STRA</name>